<dbReference type="Proteomes" id="UP000789706">
    <property type="component" value="Unassembled WGS sequence"/>
</dbReference>
<protein>
    <submittedName>
        <fullName evidence="1">9972_t:CDS:1</fullName>
    </submittedName>
</protein>
<dbReference type="AlphaFoldDB" id="A0A9N8WM11"/>
<organism evidence="1 2">
    <name type="scientific">Diversispora eburnea</name>
    <dbReference type="NCBI Taxonomy" id="1213867"/>
    <lineage>
        <taxon>Eukaryota</taxon>
        <taxon>Fungi</taxon>
        <taxon>Fungi incertae sedis</taxon>
        <taxon>Mucoromycota</taxon>
        <taxon>Glomeromycotina</taxon>
        <taxon>Glomeromycetes</taxon>
        <taxon>Diversisporales</taxon>
        <taxon>Diversisporaceae</taxon>
        <taxon>Diversispora</taxon>
    </lineage>
</organism>
<sequence length="120" mass="13890">MRILGYNPLRGGVGGKSVTNKNDNERQHKKYGGLMKYLCCNNKSTCRKCCCVVLILQLMVYKLMFLKIKEDREECMEAQELKLSNRLGSGLEKKMIQKIDKELEQYDTEARSKSTYHSSQ</sequence>
<proteinExistence type="predicted"/>
<keyword evidence="2" id="KW-1185">Reference proteome</keyword>
<evidence type="ECO:0000313" key="2">
    <source>
        <dbReference type="Proteomes" id="UP000789706"/>
    </source>
</evidence>
<reference evidence="1" key="1">
    <citation type="submission" date="2021-06" db="EMBL/GenBank/DDBJ databases">
        <authorList>
            <person name="Kallberg Y."/>
            <person name="Tangrot J."/>
            <person name="Rosling A."/>
        </authorList>
    </citation>
    <scope>NUCLEOTIDE SEQUENCE</scope>
    <source>
        <strain evidence="1">AZ414A</strain>
    </source>
</reference>
<dbReference type="EMBL" id="CAJVPK010000289">
    <property type="protein sequence ID" value="CAG8489495.1"/>
    <property type="molecule type" value="Genomic_DNA"/>
</dbReference>
<comment type="caution">
    <text evidence="1">The sequence shown here is derived from an EMBL/GenBank/DDBJ whole genome shotgun (WGS) entry which is preliminary data.</text>
</comment>
<evidence type="ECO:0000313" key="1">
    <source>
        <dbReference type="EMBL" id="CAG8489495.1"/>
    </source>
</evidence>
<gene>
    <name evidence="1" type="ORF">DEBURN_LOCUS4095</name>
</gene>
<name>A0A9N8WM11_9GLOM</name>
<accession>A0A9N8WM11</accession>